<dbReference type="CDD" id="cd00104">
    <property type="entry name" value="KAZAL_FS"/>
    <property type="match status" value="1"/>
</dbReference>
<evidence type="ECO:0000256" key="1">
    <source>
        <dbReference type="SAM" id="SignalP"/>
    </source>
</evidence>
<dbReference type="Pfam" id="PF07648">
    <property type="entry name" value="Kazal_2"/>
    <property type="match status" value="1"/>
</dbReference>
<reference evidence="3 4" key="1">
    <citation type="submission" date="2023-11" db="EMBL/GenBank/DDBJ databases">
        <authorList>
            <person name="Hedman E."/>
            <person name="Englund M."/>
            <person name="Stromberg M."/>
            <person name="Nyberg Akerstrom W."/>
            <person name="Nylinder S."/>
            <person name="Jareborg N."/>
            <person name="Kallberg Y."/>
            <person name="Kronander E."/>
        </authorList>
    </citation>
    <scope>NUCLEOTIDE SEQUENCE [LARGE SCALE GENOMIC DNA]</scope>
</reference>
<organism evidence="3 4">
    <name type="scientific">Parnassius mnemosyne</name>
    <name type="common">clouded apollo</name>
    <dbReference type="NCBI Taxonomy" id="213953"/>
    <lineage>
        <taxon>Eukaryota</taxon>
        <taxon>Metazoa</taxon>
        <taxon>Ecdysozoa</taxon>
        <taxon>Arthropoda</taxon>
        <taxon>Hexapoda</taxon>
        <taxon>Insecta</taxon>
        <taxon>Pterygota</taxon>
        <taxon>Neoptera</taxon>
        <taxon>Endopterygota</taxon>
        <taxon>Lepidoptera</taxon>
        <taxon>Glossata</taxon>
        <taxon>Ditrysia</taxon>
        <taxon>Papilionoidea</taxon>
        <taxon>Papilionidae</taxon>
        <taxon>Parnassiinae</taxon>
        <taxon>Parnassini</taxon>
        <taxon>Parnassius</taxon>
        <taxon>Driopa</taxon>
    </lineage>
</organism>
<dbReference type="EMBL" id="CAVLGL010000137">
    <property type="protein sequence ID" value="CAK1602556.1"/>
    <property type="molecule type" value="Genomic_DNA"/>
</dbReference>
<proteinExistence type="predicted"/>
<accession>A0AAV1M4J2</accession>
<keyword evidence="1" id="KW-0732">Signal</keyword>
<dbReference type="SUPFAM" id="SSF100895">
    <property type="entry name" value="Kazal-type serine protease inhibitors"/>
    <property type="match status" value="1"/>
</dbReference>
<evidence type="ECO:0000313" key="4">
    <source>
        <dbReference type="Proteomes" id="UP001314205"/>
    </source>
</evidence>
<feature type="domain" description="Kazal-like" evidence="2">
    <location>
        <begin position="286"/>
        <end position="326"/>
    </location>
</feature>
<dbReference type="InterPro" id="IPR002350">
    <property type="entry name" value="Kazal_dom"/>
</dbReference>
<feature type="chain" id="PRO_5044010291" description="Kazal-like domain-containing protein" evidence="1">
    <location>
        <begin position="19"/>
        <end position="393"/>
    </location>
</feature>
<dbReference type="Proteomes" id="UP001314205">
    <property type="component" value="Unassembled WGS sequence"/>
</dbReference>
<dbReference type="AlphaFoldDB" id="A0AAV1M4J2"/>
<keyword evidence="4" id="KW-1185">Reference proteome</keyword>
<sequence length="393" mass="46239">MHLRFIFLMFHYTPLIKSKKVDVQKSNFCKNLRCDDLSKVNVCGIREEADGFRLKLFENECQLLRYGCNVEDDKAYGIINLEYCDKAFSNDKYEKQQINNERIRSLYKEVIEVNETKHCMNINCKLTNETHNICGLKQDGAGYKVRLFNNKCEFIKHNCDENKKFVETDLYICESVFTNASINDKTNDIEPKDIVFNTNKNLVIVKPNILDYKNDINDTIETFFATTHVLDLPMRELDPNLVNEITRRRLINFAGPVKVYEPRITIPTNVSEDHMHYPTLSSCYHKCPTKCPDIYAPVCGSMGDNAREPSIMFRNHCFMDVAQCKYSWQDEDIIRTYGYAEVNFVFCLGDQLQNLYRFLPFVKTLQRMGRLKKKGRFRYRLKNLRFFNNKLMG</sequence>
<dbReference type="InterPro" id="IPR036058">
    <property type="entry name" value="Kazal_dom_sf"/>
</dbReference>
<comment type="caution">
    <text evidence="3">The sequence shown here is derived from an EMBL/GenBank/DDBJ whole genome shotgun (WGS) entry which is preliminary data.</text>
</comment>
<name>A0AAV1M4J2_9NEOP</name>
<dbReference type="Gene3D" id="3.30.60.30">
    <property type="match status" value="1"/>
</dbReference>
<feature type="signal peptide" evidence="1">
    <location>
        <begin position="1"/>
        <end position="18"/>
    </location>
</feature>
<gene>
    <name evidence="3" type="ORF">PARMNEM_LOCUS21045</name>
</gene>
<evidence type="ECO:0000313" key="3">
    <source>
        <dbReference type="EMBL" id="CAK1602556.1"/>
    </source>
</evidence>
<evidence type="ECO:0000259" key="2">
    <source>
        <dbReference type="Pfam" id="PF07648"/>
    </source>
</evidence>
<protein>
    <recommendedName>
        <fullName evidence="2">Kazal-like domain-containing protein</fullName>
    </recommendedName>
</protein>